<dbReference type="FunFam" id="3.40.50.10190:FF:000066">
    <property type="entry name" value="BRCT domain protein (Eurofung)"/>
    <property type="match status" value="1"/>
</dbReference>
<feature type="domain" description="BRCT" evidence="2">
    <location>
        <begin position="342"/>
        <end position="414"/>
    </location>
</feature>
<dbReference type="GO" id="GO:1990683">
    <property type="term" value="P:DNA double-strand break attachment to nuclear envelope"/>
    <property type="evidence" value="ECO:0007669"/>
    <property type="project" value="TreeGrafter"/>
</dbReference>
<dbReference type="CDD" id="cd18439">
    <property type="entry name" value="BRCT_BRC1_like_rpt6"/>
    <property type="match status" value="1"/>
</dbReference>
<feature type="region of interest" description="Disordered" evidence="1">
    <location>
        <begin position="514"/>
        <end position="559"/>
    </location>
</feature>
<dbReference type="Pfam" id="PF12738">
    <property type="entry name" value="PTCB-BRCT"/>
    <property type="match status" value="1"/>
</dbReference>
<proteinExistence type="predicted"/>
<reference evidence="3 4" key="1">
    <citation type="submission" date="2019-06" db="EMBL/GenBank/DDBJ databases">
        <title>Draft genome sequence of the filamentous fungus Phialemoniopsis curvata isolated from diesel fuel.</title>
        <authorList>
            <person name="Varaljay V.A."/>
            <person name="Lyon W.J."/>
            <person name="Crouch A.L."/>
            <person name="Drake C.E."/>
            <person name="Hollomon J.M."/>
            <person name="Nadeau L.J."/>
            <person name="Nunn H.S."/>
            <person name="Stevenson B.S."/>
            <person name="Bojanowski C.L."/>
            <person name="Crookes-Goodson W.J."/>
        </authorList>
    </citation>
    <scope>NUCLEOTIDE SEQUENCE [LARGE SCALE GENOMIC DNA]</scope>
    <source>
        <strain evidence="3 4">D216</strain>
    </source>
</reference>
<dbReference type="CDD" id="cd17743">
    <property type="entry name" value="BRCT_BRC1_like_rpt5"/>
    <property type="match status" value="1"/>
</dbReference>
<dbReference type="GeneID" id="41968841"/>
<dbReference type="FunFam" id="3.40.50.10190:FF:000048">
    <property type="entry name" value="DNA repair protein Rtt107"/>
    <property type="match status" value="1"/>
</dbReference>
<keyword evidence="4" id="KW-1185">Reference proteome</keyword>
<feature type="compositionally biased region" description="Acidic residues" evidence="1">
    <location>
        <begin position="613"/>
        <end position="625"/>
    </location>
</feature>
<name>A0A507ARV9_9PEZI</name>
<dbReference type="SUPFAM" id="SSF52113">
    <property type="entry name" value="BRCT domain"/>
    <property type="match status" value="5"/>
</dbReference>
<dbReference type="AlphaFoldDB" id="A0A507ARV9"/>
<dbReference type="PANTHER" id="PTHR47667">
    <property type="entry name" value="REGULATOR OF TY1 TRANSPOSITION PROTEIN 107"/>
    <property type="match status" value="1"/>
</dbReference>
<dbReference type="CDD" id="cd18438">
    <property type="entry name" value="BRCT_BRC1_like_rpt4"/>
    <property type="match status" value="1"/>
</dbReference>
<dbReference type="Proteomes" id="UP000319257">
    <property type="component" value="Unassembled WGS sequence"/>
</dbReference>
<comment type="caution">
    <text evidence="3">The sequence shown here is derived from an EMBL/GenBank/DDBJ whole genome shotgun (WGS) entry which is preliminary data.</text>
</comment>
<dbReference type="CDD" id="cd18436">
    <property type="entry name" value="BRCT_BRC1_like_rpt2"/>
    <property type="match status" value="1"/>
</dbReference>
<evidence type="ECO:0000313" key="4">
    <source>
        <dbReference type="Proteomes" id="UP000319257"/>
    </source>
</evidence>
<feature type="compositionally biased region" description="Low complexity" evidence="1">
    <location>
        <begin position="599"/>
        <end position="610"/>
    </location>
</feature>
<dbReference type="RefSeq" id="XP_030991908.1">
    <property type="nucleotide sequence ID" value="XM_031135469.1"/>
</dbReference>
<dbReference type="PANTHER" id="PTHR47667:SF1">
    <property type="entry name" value="REGULATOR OF TY1 TRANSPOSITION PROTEIN 107"/>
    <property type="match status" value="1"/>
</dbReference>
<feature type="domain" description="BRCT" evidence="2">
    <location>
        <begin position="10"/>
        <end position="107"/>
    </location>
</feature>
<feature type="compositionally biased region" description="Polar residues" evidence="1">
    <location>
        <begin position="544"/>
        <end position="553"/>
    </location>
</feature>
<evidence type="ECO:0000259" key="2">
    <source>
        <dbReference type="PROSITE" id="PS50172"/>
    </source>
</evidence>
<dbReference type="GO" id="GO:0035361">
    <property type="term" value="C:Cul8-RING ubiquitin ligase complex"/>
    <property type="evidence" value="ECO:0007669"/>
    <property type="project" value="TreeGrafter"/>
</dbReference>
<dbReference type="InterPro" id="IPR001357">
    <property type="entry name" value="BRCT_dom"/>
</dbReference>
<dbReference type="InterPro" id="IPR053036">
    <property type="entry name" value="CellCycle_DNARepair_Reg"/>
</dbReference>
<dbReference type="OrthoDB" id="342264at2759"/>
<feature type="domain" description="BRCT" evidence="2">
    <location>
        <begin position="108"/>
        <end position="198"/>
    </location>
</feature>
<dbReference type="SMART" id="SM00292">
    <property type="entry name" value="BRCT"/>
    <property type="match status" value="4"/>
</dbReference>
<organism evidence="3 4">
    <name type="scientific">Thyridium curvatum</name>
    <dbReference type="NCBI Taxonomy" id="1093900"/>
    <lineage>
        <taxon>Eukaryota</taxon>
        <taxon>Fungi</taxon>
        <taxon>Dikarya</taxon>
        <taxon>Ascomycota</taxon>
        <taxon>Pezizomycotina</taxon>
        <taxon>Sordariomycetes</taxon>
        <taxon>Sordariomycetidae</taxon>
        <taxon>Thyridiales</taxon>
        <taxon>Thyridiaceae</taxon>
        <taxon>Thyridium</taxon>
    </lineage>
</organism>
<dbReference type="STRING" id="1093900.A0A507ARV9"/>
<evidence type="ECO:0000313" key="3">
    <source>
        <dbReference type="EMBL" id="TPX10197.1"/>
    </source>
</evidence>
<dbReference type="Pfam" id="PF16770">
    <property type="entry name" value="RTT107_BRCT_5"/>
    <property type="match status" value="1"/>
</dbReference>
<evidence type="ECO:0000256" key="1">
    <source>
        <dbReference type="SAM" id="MobiDB-lite"/>
    </source>
</evidence>
<dbReference type="EMBL" id="SKBQ01000005">
    <property type="protein sequence ID" value="TPX10197.1"/>
    <property type="molecule type" value="Genomic_DNA"/>
</dbReference>
<feature type="region of interest" description="Disordered" evidence="1">
    <location>
        <begin position="574"/>
        <end position="638"/>
    </location>
</feature>
<dbReference type="Gene3D" id="3.40.50.10190">
    <property type="entry name" value="BRCT domain"/>
    <property type="match status" value="5"/>
</dbReference>
<dbReference type="InterPro" id="IPR036420">
    <property type="entry name" value="BRCT_dom_sf"/>
</dbReference>
<dbReference type="InParanoid" id="A0A507ARV9"/>
<dbReference type="GO" id="GO:0006302">
    <property type="term" value="P:double-strand break repair"/>
    <property type="evidence" value="ECO:0007669"/>
    <property type="project" value="TreeGrafter"/>
</dbReference>
<dbReference type="GO" id="GO:0005634">
    <property type="term" value="C:nucleus"/>
    <property type="evidence" value="ECO:0007669"/>
    <property type="project" value="TreeGrafter"/>
</dbReference>
<dbReference type="CDD" id="cd18437">
    <property type="entry name" value="BRCT_BRC1_like_rpt3"/>
    <property type="match status" value="1"/>
</dbReference>
<accession>A0A507ARV9</accession>
<sequence length="870" mass="97592">MAAAPAGGDGADLLFSLCLIAFVPSRSLPSKSIAELTTTVKKYGADVLEPDEHGRITVSQATHIISNTIDFEEYTEAMAMMVPVVTSHWITNSLSRNKQAQIRPFSPDPRMIFHNVNLTCADIPTVDKEVITGATLALGGMESKDLSRLTTHICALSIDHPKCQQAELKKLKCKIVLPHWFDDCFKLGKKIDEKPYLLPDPEILRGESKVDVAIPPSEHLEGATTALPDGPPSMLPGTRQRLTVFRKKKVLLSWDLSISSRFRDIVTELVKSGEGDIVRDVDECDMFICQYRDGEQYIRAAQQGKDVGNLAWLFYLITHDEWCSPLRRLLHYPVPRDGIPGFKDMKITLSNYGGEARIYLENLVTAAGATYTKTMKSDNTHLITARDNSEKCQAARDWNIHMVNHLWIEESYAKCEAQTLSNPKYSHFPPHTHLGEVIGQIFFDESRLRNLYYPGGDDTLGNKGKRKRKILEAAQENAYSTGPAAGMVVGRQEHQEVDVMRDDDAEYADKTMSIFGVPAPPRDKQNLVTPAKGRHVRNGKENDTPTVMSSGSRSAKDKALSKLHNLAPDIALYEKEKKRSTKDGHAPWGGKRAADQYEKAQAAAKSSSPALQGDEEEEEEEEEDVDAQRPSKKQKTGLPAVEMRVVLTGFQRWVGHSAKEEHERKKLRNMGIQIVQDNQPCDYLAAPFIVRTMKFLKVLARGPDVISSKFIEAALDSGKVPPIKKYLLKDEENEEKFDFDLQKSIARARANKGRLLWNVPIYCTAEIKNGYESYKAIAEANSAIFKLYRARSGTTIKPTTAEEDGGAPPEPVYLLSCPSPAERQLWPRFEQMARQGNMEPRVVAPDWLLDVAMRQEITFDEKYLCKNFWS</sequence>
<feature type="compositionally biased region" description="Basic and acidic residues" evidence="1">
    <location>
        <begin position="574"/>
        <end position="585"/>
    </location>
</feature>
<protein>
    <recommendedName>
        <fullName evidence="2">BRCT domain-containing protein</fullName>
    </recommendedName>
</protein>
<dbReference type="PROSITE" id="PS50172">
    <property type="entry name" value="BRCT"/>
    <property type="match status" value="3"/>
</dbReference>
<gene>
    <name evidence="3" type="ORF">E0L32_001394</name>
</gene>